<dbReference type="eggNOG" id="ENOG50338D5">
    <property type="taxonomic scope" value="Bacteria"/>
</dbReference>
<reference evidence="3" key="1">
    <citation type="submission" date="2011-01" db="EMBL/GenBank/DDBJ databases">
        <title>Complete sequence of chromosome of Acidobacterium sp. MP5ACTX9.</title>
        <authorList>
            <consortium name="US DOE Joint Genome Institute"/>
            <person name="Lucas S."/>
            <person name="Copeland A."/>
            <person name="Lapidus A."/>
            <person name="Cheng J.-F."/>
            <person name="Goodwin L."/>
            <person name="Pitluck S."/>
            <person name="Teshima H."/>
            <person name="Detter J.C."/>
            <person name="Han C."/>
            <person name="Tapia R."/>
            <person name="Land M."/>
            <person name="Hauser L."/>
            <person name="Kyrpides N."/>
            <person name="Ivanova N."/>
            <person name="Ovchinnikova G."/>
            <person name="Pagani I."/>
            <person name="Rawat S.R."/>
            <person name="Mannisto M."/>
            <person name="Haggblom M.M."/>
            <person name="Woyke T."/>
        </authorList>
    </citation>
    <scope>NUCLEOTIDE SEQUENCE [LARGE SCALE GENOMIC DNA]</scope>
    <source>
        <strain evidence="3">MP5ACTX9</strain>
    </source>
</reference>
<dbReference type="OrthoDB" id="119094at2"/>
<sequence length="185" mass="20486">MPDPSFSQPERRSLILPIVLGLALLGVIFAVVAHLRPTASVAVTHVHTDLLPTSTVFKSDSIVMGPRENARQLFVATTVRIDNKIHIPIYLDDFTCTFTDPSGAIMKVTAFANPDLTNIQTSFPKLQPLMQTPLKRETRIDPGQTLQGTILLSFPFTEAQWNARKSATIEIDLYHQAPLTLDIPK</sequence>
<evidence type="ECO:0008006" key="4">
    <source>
        <dbReference type="Google" id="ProtNLM"/>
    </source>
</evidence>
<proteinExistence type="predicted"/>
<protein>
    <recommendedName>
        <fullName evidence="4">DUF4352 domain-containing protein</fullName>
    </recommendedName>
</protein>
<dbReference type="AlphaFoldDB" id="E8X583"/>
<evidence type="ECO:0000313" key="2">
    <source>
        <dbReference type="EMBL" id="ADW68347.1"/>
    </source>
</evidence>
<name>E8X583_GRATM</name>
<dbReference type="RefSeq" id="WP_013579670.1">
    <property type="nucleotide sequence ID" value="NC_015064.1"/>
</dbReference>
<evidence type="ECO:0000313" key="3">
    <source>
        <dbReference type="Proteomes" id="UP000000343"/>
    </source>
</evidence>
<dbReference type="EMBL" id="CP002480">
    <property type="protein sequence ID" value="ADW68347.1"/>
    <property type="molecule type" value="Genomic_DNA"/>
</dbReference>
<dbReference type="Proteomes" id="UP000000343">
    <property type="component" value="Chromosome"/>
</dbReference>
<accession>E8X583</accession>
<feature type="transmembrane region" description="Helical" evidence="1">
    <location>
        <begin position="14"/>
        <end position="35"/>
    </location>
</feature>
<dbReference type="PaxDb" id="1198114-AciX9_1285"/>
<dbReference type="STRING" id="1198114.AciX9_1285"/>
<gene>
    <name evidence="2" type="ordered locus">AciX9_1285</name>
</gene>
<evidence type="ECO:0000256" key="1">
    <source>
        <dbReference type="SAM" id="Phobius"/>
    </source>
</evidence>
<keyword evidence="1" id="KW-1133">Transmembrane helix</keyword>
<dbReference type="HOGENOM" id="CLU_122421_0_0_0"/>
<keyword evidence="1" id="KW-0812">Transmembrane</keyword>
<keyword evidence="1" id="KW-0472">Membrane</keyword>
<organism evidence="3">
    <name type="scientific">Granulicella tundricola (strain ATCC BAA-1859 / DSM 23138 / MP5ACTX9)</name>
    <dbReference type="NCBI Taxonomy" id="1198114"/>
    <lineage>
        <taxon>Bacteria</taxon>
        <taxon>Pseudomonadati</taxon>
        <taxon>Acidobacteriota</taxon>
        <taxon>Terriglobia</taxon>
        <taxon>Terriglobales</taxon>
        <taxon>Acidobacteriaceae</taxon>
        <taxon>Granulicella</taxon>
    </lineage>
</organism>
<dbReference type="KEGG" id="acm:AciX9_1285"/>
<keyword evidence="3" id="KW-1185">Reference proteome</keyword>